<evidence type="ECO:0000313" key="2">
    <source>
        <dbReference type="EMBL" id="GBP28952.1"/>
    </source>
</evidence>
<keyword evidence="3" id="KW-1185">Reference proteome</keyword>
<dbReference type="AlphaFoldDB" id="A0A4C1USJ2"/>
<proteinExistence type="predicted"/>
<feature type="compositionally biased region" description="Basic and acidic residues" evidence="1">
    <location>
        <begin position="1"/>
        <end position="11"/>
    </location>
</feature>
<dbReference type="EMBL" id="BGZK01000214">
    <property type="protein sequence ID" value="GBP28952.1"/>
    <property type="molecule type" value="Genomic_DNA"/>
</dbReference>
<accession>A0A4C1USJ2</accession>
<evidence type="ECO:0000256" key="1">
    <source>
        <dbReference type="SAM" id="MobiDB-lite"/>
    </source>
</evidence>
<feature type="compositionally biased region" description="Polar residues" evidence="1">
    <location>
        <begin position="12"/>
        <end position="24"/>
    </location>
</feature>
<comment type="caution">
    <text evidence="2">The sequence shown here is derived from an EMBL/GenBank/DDBJ whole genome shotgun (WGS) entry which is preliminary data.</text>
</comment>
<evidence type="ECO:0000313" key="3">
    <source>
        <dbReference type="Proteomes" id="UP000299102"/>
    </source>
</evidence>
<gene>
    <name evidence="2" type="ORF">EVAR_83851_1</name>
</gene>
<reference evidence="2 3" key="1">
    <citation type="journal article" date="2019" name="Commun. Biol.">
        <title>The bagworm genome reveals a unique fibroin gene that provides high tensile strength.</title>
        <authorList>
            <person name="Kono N."/>
            <person name="Nakamura H."/>
            <person name="Ohtoshi R."/>
            <person name="Tomita M."/>
            <person name="Numata K."/>
            <person name="Arakawa K."/>
        </authorList>
    </citation>
    <scope>NUCLEOTIDE SEQUENCE [LARGE SCALE GENOMIC DNA]</scope>
</reference>
<organism evidence="2 3">
    <name type="scientific">Eumeta variegata</name>
    <name type="common">Bagworm moth</name>
    <name type="synonym">Eumeta japonica</name>
    <dbReference type="NCBI Taxonomy" id="151549"/>
    <lineage>
        <taxon>Eukaryota</taxon>
        <taxon>Metazoa</taxon>
        <taxon>Ecdysozoa</taxon>
        <taxon>Arthropoda</taxon>
        <taxon>Hexapoda</taxon>
        <taxon>Insecta</taxon>
        <taxon>Pterygota</taxon>
        <taxon>Neoptera</taxon>
        <taxon>Endopterygota</taxon>
        <taxon>Lepidoptera</taxon>
        <taxon>Glossata</taxon>
        <taxon>Ditrysia</taxon>
        <taxon>Tineoidea</taxon>
        <taxon>Psychidae</taxon>
        <taxon>Oiketicinae</taxon>
        <taxon>Eumeta</taxon>
    </lineage>
</organism>
<sequence length="259" mass="29120">MRSFDSNDRLISRSSATLGQTKYSTVDGRGGRCKSIPRQLSYSDFMHERSGGVGAPGDAAEQWPDPAAAAPRDEETSLASEPRTFSREFTEPELVMLEASPRAAHCRCTCDKKLSSIFYNTTSKLAAYHCPCERKQNKFLHLLFDTDAGLVLSSIVVSHRSTTRRWPAVRSKISRPNYLILMSILYFHAVFRKKVLSDSKPHNEGFLFPFERVAVRAWVHSCACVWRFLSQAKPEVRAPPPALGGVTRPINEGLKRRFV</sequence>
<protein>
    <submittedName>
        <fullName evidence="2">Uncharacterized protein</fullName>
    </submittedName>
</protein>
<dbReference type="Proteomes" id="UP000299102">
    <property type="component" value="Unassembled WGS sequence"/>
</dbReference>
<feature type="region of interest" description="Disordered" evidence="1">
    <location>
        <begin position="47"/>
        <end position="83"/>
    </location>
</feature>
<feature type="region of interest" description="Disordered" evidence="1">
    <location>
        <begin position="1"/>
        <end position="35"/>
    </location>
</feature>
<name>A0A4C1USJ2_EUMVA</name>
<feature type="compositionally biased region" description="Low complexity" evidence="1">
    <location>
        <begin position="59"/>
        <end position="70"/>
    </location>
</feature>